<feature type="domain" description="DUF6830" evidence="2">
    <location>
        <begin position="131"/>
        <end position="288"/>
    </location>
</feature>
<feature type="non-terminal residue" evidence="3">
    <location>
        <position position="1"/>
    </location>
</feature>
<keyword evidence="4" id="KW-1185">Reference proteome</keyword>
<feature type="compositionally biased region" description="Basic and acidic residues" evidence="1">
    <location>
        <begin position="81"/>
        <end position="92"/>
    </location>
</feature>
<sequence>YHECIVPSISASGPIMQWTADTTEHAHITLVKDPARSGNNHDFEVQIWRHLDCQSRVRRFDLMTAMVDARVNFRLDNIEGDEGRGDIGHDREERDEEDEEVDPKISSSEELMTHLHPVSQKLFGSFRPKQNFFLEARLLKQDVSALQPLRIFTDNISGEISAFKVNHDSDLKTLTIEQVSNLYSLPDFYGACFDFLERIQANTQTFAIGGRRSSNQLLSLPFTRVKVWSRVCIQTKTYFNTDILADSHTIFAAPPSPGWEFGQQNAAIVNIDSSFEWPRSSLGGHCVVLVKIIFTIAQPRKPSLPTHRFLAYCERLDVINQPPPPFEYQSLPGYNALPSHFSDYSSGCFILKRARRVDGTPFGDIIPVSQFRSLVDICPRYRSTPHPSLTRSSSQYHSDEFFLNKYFNSFLL</sequence>
<accession>A0ABQ8VI64</accession>
<protein>
    <recommendedName>
        <fullName evidence="2">DUF6830 domain-containing protein</fullName>
    </recommendedName>
</protein>
<evidence type="ECO:0000313" key="3">
    <source>
        <dbReference type="EMBL" id="KAJ4495335.1"/>
    </source>
</evidence>
<comment type="caution">
    <text evidence="3">The sequence shown here is derived from an EMBL/GenBank/DDBJ whole genome shotgun (WGS) entry which is preliminary data.</text>
</comment>
<evidence type="ECO:0000313" key="4">
    <source>
        <dbReference type="Proteomes" id="UP001150217"/>
    </source>
</evidence>
<proteinExistence type="predicted"/>
<name>A0ABQ8VI64_9AGAR</name>
<feature type="region of interest" description="Disordered" evidence="1">
    <location>
        <begin position="81"/>
        <end position="106"/>
    </location>
</feature>
<organism evidence="3 4">
    <name type="scientific">Lentinula lateritia</name>
    <dbReference type="NCBI Taxonomy" id="40482"/>
    <lineage>
        <taxon>Eukaryota</taxon>
        <taxon>Fungi</taxon>
        <taxon>Dikarya</taxon>
        <taxon>Basidiomycota</taxon>
        <taxon>Agaricomycotina</taxon>
        <taxon>Agaricomycetes</taxon>
        <taxon>Agaricomycetidae</taxon>
        <taxon>Agaricales</taxon>
        <taxon>Marasmiineae</taxon>
        <taxon>Omphalotaceae</taxon>
        <taxon>Lentinula</taxon>
    </lineage>
</organism>
<dbReference type="Pfam" id="PF20722">
    <property type="entry name" value="DUF6830"/>
    <property type="match status" value="1"/>
</dbReference>
<gene>
    <name evidence="3" type="ORF">C8R41DRAFT_762707</name>
</gene>
<evidence type="ECO:0000256" key="1">
    <source>
        <dbReference type="SAM" id="MobiDB-lite"/>
    </source>
</evidence>
<dbReference type="Proteomes" id="UP001150217">
    <property type="component" value="Unassembled WGS sequence"/>
</dbReference>
<evidence type="ECO:0000259" key="2">
    <source>
        <dbReference type="Pfam" id="PF20722"/>
    </source>
</evidence>
<reference evidence="3" key="1">
    <citation type="submission" date="2022-08" db="EMBL/GenBank/DDBJ databases">
        <title>A Global Phylogenomic Analysis of the Shiitake Genus Lentinula.</title>
        <authorList>
            <consortium name="DOE Joint Genome Institute"/>
            <person name="Sierra-Patev S."/>
            <person name="Min B."/>
            <person name="Naranjo-Ortiz M."/>
            <person name="Looney B."/>
            <person name="Konkel Z."/>
            <person name="Slot J.C."/>
            <person name="Sakamoto Y."/>
            <person name="Steenwyk J.L."/>
            <person name="Rokas A."/>
            <person name="Carro J."/>
            <person name="Camarero S."/>
            <person name="Ferreira P."/>
            <person name="Molpeceres G."/>
            <person name="Ruiz-Duenas F.J."/>
            <person name="Serrano A."/>
            <person name="Henrissat B."/>
            <person name="Drula E."/>
            <person name="Hughes K.W."/>
            <person name="Mata J.L."/>
            <person name="Ishikawa N.K."/>
            <person name="Vargas-Isla R."/>
            <person name="Ushijima S."/>
            <person name="Smith C.A."/>
            <person name="Ahrendt S."/>
            <person name="Andreopoulos W."/>
            <person name="He G."/>
            <person name="Labutti K."/>
            <person name="Lipzen A."/>
            <person name="Ng V."/>
            <person name="Riley R."/>
            <person name="Sandor L."/>
            <person name="Barry K."/>
            <person name="Martinez A.T."/>
            <person name="Xiao Y."/>
            <person name="Gibbons J.G."/>
            <person name="Terashima K."/>
            <person name="Grigoriev I.V."/>
            <person name="Hibbett D.S."/>
        </authorList>
    </citation>
    <scope>NUCLEOTIDE SEQUENCE</scope>
    <source>
        <strain evidence="3">RHP3577 ss4</strain>
    </source>
</reference>
<dbReference type="EMBL" id="JANVFT010000030">
    <property type="protein sequence ID" value="KAJ4495335.1"/>
    <property type="molecule type" value="Genomic_DNA"/>
</dbReference>
<dbReference type="InterPro" id="IPR049233">
    <property type="entry name" value="DUF6830"/>
</dbReference>